<keyword evidence="3" id="KW-1185">Reference proteome</keyword>
<gene>
    <name evidence="2" type="ORF">E2C01_100031</name>
</gene>
<accession>A0A5B7KB00</accession>
<name>A0A5B7KB00_PORTR</name>
<comment type="caution">
    <text evidence="2">The sequence shown here is derived from an EMBL/GenBank/DDBJ whole genome shotgun (WGS) entry which is preliminary data.</text>
</comment>
<evidence type="ECO:0000313" key="2">
    <source>
        <dbReference type="EMBL" id="MPD04350.1"/>
    </source>
</evidence>
<reference evidence="2 3" key="1">
    <citation type="submission" date="2019-05" db="EMBL/GenBank/DDBJ databases">
        <title>Another draft genome of Portunus trituberculatus and its Hox gene families provides insights of decapod evolution.</title>
        <authorList>
            <person name="Jeong J.-H."/>
            <person name="Song I."/>
            <person name="Kim S."/>
            <person name="Choi T."/>
            <person name="Kim D."/>
            <person name="Ryu S."/>
            <person name="Kim W."/>
        </authorList>
    </citation>
    <scope>NUCLEOTIDE SEQUENCE [LARGE SCALE GENOMIC DNA]</scope>
    <source>
        <tissue evidence="2">Muscle</tissue>
    </source>
</reference>
<dbReference type="EMBL" id="VSRR010140670">
    <property type="protein sequence ID" value="MPD04350.1"/>
    <property type="molecule type" value="Genomic_DNA"/>
</dbReference>
<dbReference type="AlphaFoldDB" id="A0A5B7KB00"/>
<proteinExistence type="predicted"/>
<sequence length="70" mass="7902">MKQGIRKRRGEPSSQKTQRTRESENTVSSLVMTPRPAEQWWPPAGQRTQGIARGRSFLCSTGLEIPGFLM</sequence>
<feature type="region of interest" description="Disordered" evidence="1">
    <location>
        <begin position="1"/>
        <end position="47"/>
    </location>
</feature>
<evidence type="ECO:0000256" key="1">
    <source>
        <dbReference type="SAM" id="MobiDB-lite"/>
    </source>
</evidence>
<organism evidence="2 3">
    <name type="scientific">Portunus trituberculatus</name>
    <name type="common">Swimming crab</name>
    <name type="synonym">Neptunus trituberculatus</name>
    <dbReference type="NCBI Taxonomy" id="210409"/>
    <lineage>
        <taxon>Eukaryota</taxon>
        <taxon>Metazoa</taxon>
        <taxon>Ecdysozoa</taxon>
        <taxon>Arthropoda</taxon>
        <taxon>Crustacea</taxon>
        <taxon>Multicrustacea</taxon>
        <taxon>Malacostraca</taxon>
        <taxon>Eumalacostraca</taxon>
        <taxon>Eucarida</taxon>
        <taxon>Decapoda</taxon>
        <taxon>Pleocyemata</taxon>
        <taxon>Brachyura</taxon>
        <taxon>Eubrachyura</taxon>
        <taxon>Portunoidea</taxon>
        <taxon>Portunidae</taxon>
        <taxon>Portuninae</taxon>
        <taxon>Portunus</taxon>
    </lineage>
</organism>
<evidence type="ECO:0000313" key="3">
    <source>
        <dbReference type="Proteomes" id="UP000324222"/>
    </source>
</evidence>
<dbReference type="Proteomes" id="UP000324222">
    <property type="component" value="Unassembled WGS sequence"/>
</dbReference>
<protein>
    <submittedName>
        <fullName evidence="2">Uncharacterized protein</fullName>
    </submittedName>
</protein>